<feature type="compositionally biased region" description="Polar residues" evidence="1">
    <location>
        <begin position="82"/>
        <end position="92"/>
    </location>
</feature>
<evidence type="ECO:0000256" key="1">
    <source>
        <dbReference type="SAM" id="MobiDB-lite"/>
    </source>
</evidence>
<feature type="compositionally biased region" description="Polar residues" evidence="1">
    <location>
        <begin position="34"/>
        <end position="54"/>
    </location>
</feature>
<dbReference type="EMBL" id="SEOQ01000005">
    <property type="protein sequence ID" value="TFY72782.1"/>
    <property type="molecule type" value="Genomic_DNA"/>
</dbReference>
<feature type="compositionally biased region" description="Basic residues" evidence="1">
    <location>
        <begin position="266"/>
        <end position="275"/>
    </location>
</feature>
<dbReference type="Gene3D" id="1.10.10.60">
    <property type="entry name" value="Homeodomain-like"/>
    <property type="match status" value="1"/>
</dbReference>
<dbReference type="InterPro" id="IPR001005">
    <property type="entry name" value="SANT/Myb"/>
</dbReference>
<feature type="region of interest" description="Disordered" evidence="1">
    <location>
        <begin position="1"/>
        <end position="119"/>
    </location>
</feature>
<feature type="compositionally biased region" description="Polar residues" evidence="1">
    <location>
        <begin position="280"/>
        <end position="290"/>
    </location>
</feature>
<evidence type="ECO:0000313" key="4">
    <source>
        <dbReference type="Proteomes" id="UP000298327"/>
    </source>
</evidence>
<feature type="compositionally biased region" description="Basic and acidic residues" evidence="1">
    <location>
        <begin position="399"/>
        <end position="408"/>
    </location>
</feature>
<dbReference type="GO" id="GO:0000126">
    <property type="term" value="C:transcription factor TFIIIB complex"/>
    <property type="evidence" value="ECO:0007669"/>
    <property type="project" value="TreeGrafter"/>
</dbReference>
<evidence type="ECO:0000313" key="3">
    <source>
        <dbReference type="EMBL" id="TFY72782.1"/>
    </source>
</evidence>
<feature type="compositionally biased region" description="Acidic residues" evidence="1">
    <location>
        <begin position="343"/>
        <end position="352"/>
    </location>
</feature>
<feature type="region of interest" description="Disordered" evidence="1">
    <location>
        <begin position="399"/>
        <end position="454"/>
    </location>
</feature>
<dbReference type="PANTHER" id="PTHR22929">
    <property type="entry name" value="RNA POLYMERASE III TRANSCRIPTION INITIATION FACTOR B"/>
    <property type="match status" value="1"/>
</dbReference>
<keyword evidence="4" id="KW-1185">Reference proteome</keyword>
<dbReference type="GO" id="GO:0070898">
    <property type="term" value="P:RNA polymerase III preinitiation complex assembly"/>
    <property type="evidence" value="ECO:0007669"/>
    <property type="project" value="TreeGrafter"/>
</dbReference>
<feature type="region of interest" description="Disordered" evidence="1">
    <location>
        <begin position="219"/>
        <end position="353"/>
    </location>
</feature>
<feature type="compositionally biased region" description="Basic residues" evidence="1">
    <location>
        <begin position="323"/>
        <end position="334"/>
    </location>
</feature>
<dbReference type="SUPFAM" id="SSF46689">
    <property type="entry name" value="Homeodomain-like"/>
    <property type="match status" value="1"/>
</dbReference>
<feature type="compositionally biased region" description="Polar residues" evidence="1">
    <location>
        <begin position="240"/>
        <end position="255"/>
    </location>
</feature>
<dbReference type="Proteomes" id="UP000298327">
    <property type="component" value="Unassembled WGS sequence"/>
</dbReference>
<feature type="region of interest" description="Disordered" evidence="1">
    <location>
        <begin position="585"/>
        <end position="662"/>
    </location>
</feature>
<evidence type="ECO:0000259" key="2">
    <source>
        <dbReference type="Pfam" id="PF15963"/>
    </source>
</evidence>
<protein>
    <recommendedName>
        <fullName evidence="2">Transcription factor TFIIIB component B'' Myb domain-containing protein</fullName>
    </recommendedName>
</protein>
<dbReference type="PANTHER" id="PTHR22929:SF0">
    <property type="entry name" value="TRANSCRIPTION FACTOR TFIIIB COMPONENT B'' HOMOLOG"/>
    <property type="match status" value="1"/>
</dbReference>
<feature type="compositionally biased region" description="Polar residues" evidence="1">
    <location>
        <begin position="419"/>
        <end position="437"/>
    </location>
</feature>
<feature type="domain" description="Transcription factor TFIIIB component B'' Myb" evidence="2">
    <location>
        <begin position="518"/>
        <end position="561"/>
    </location>
</feature>
<dbReference type="AlphaFoldDB" id="A0A4Y9ZDW6"/>
<gene>
    <name evidence="3" type="ORF">EVG20_g217</name>
</gene>
<dbReference type="STRING" id="205917.A0A4Y9ZDW6"/>
<reference evidence="3 4" key="1">
    <citation type="submission" date="2019-02" db="EMBL/GenBank/DDBJ databases">
        <title>Genome sequencing of the rare red list fungi Dentipellis fragilis.</title>
        <authorList>
            <person name="Buettner E."/>
            <person name="Kellner H."/>
        </authorList>
    </citation>
    <scope>NUCLEOTIDE SEQUENCE [LARGE SCALE GENOMIC DNA]</scope>
    <source>
        <strain evidence="3 4">DSM 105465</strain>
    </source>
</reference>
<proteinExistence type="predicted"/>
<dbReference type="CDD" id="cd00167">
    <property type="entry name" value="SANT"/>
    <property type="match status" value="1"/>
</dbReference>
<dbReference type="OrthoDB" id="272624at2759"/>
<name>A0A4Y9ZDW6_9AGAM</name>
<organism evidence="3 4">
    <name type="scientific">Dentipellis fragilis</name>
    <dbReference type="NCBI Taxonomy" id="205917"/>
    <lineage>
        <taxon>Eukaryota</taxon>
        <taxon>Fungi</taxon>
        <taxon>Dikarya</taxon>
        <taxon>Basidiomycota</taxon>
        <taxon>Agaricomycotina</taxon>
        <taxon>Agaricomycetes</taxon>
        <taxon>Russulales</taxon>
        <taxon>Hericiaceae</taxon>
        <taxon>Dentipellis</taxon>
    </lineage>
</organism>
<sequence length="662" mass="70330">MSTRVQKGGTVFRPVAKVRARPATDAARVASAGPDSQNLTSSSERTSTIPTHSVVSDAPLPVETPVSVASYRDQSMGPPADSVTSSRITPSPDTRGPPSVHVVPNLSQPSLPQPSGASHATLSSIISSTTRAAAIPLVSNSRAVPIVSGVPRAIQQPTRPVGWNPIGDSHTRPSNQTYVQPSTPADVTPLLNQEITPPFPPDNDGLLQFDFSAVVSEGARAGALEPSETRSDQPAPNLAMGSSSAIDPPSQTEDTLGTGDAEGSVRPKRTLRKRTVPVSEASQQDSTSGSLAEAPVNKKRKRIRKAASDPEEGEASDTATERRTRKTKDGRKSRAASVAVFDPDADPGEDLDPTTVTMAMLCDDTGQGRVSSKAAQILSNHAAWKKSNRERRARMRATMEAKKYGRNEDDAEDIAVPNDVSSQVAGPSSSNAQSGSTPVPPEVESLSEAAVEGSAKDGFDYTQSIATSRFNVQVRIGPNGETIVDEESLFVDRAEDQDTDNYTHVEESDATKFVNSATYGKKFRGSRWSAEETELFFDALSQFGENYELISYVLPGRDHIQTLTRMTGKDFSGPTPIIRAKTPPNMAQLDASAAAAGQSPSIVRKQSQTPGLDGDTDGGQSEAEGAETAGQKGRHTSRKAHARRKKDDGVEVLGTIDDGEWE</sequence>
<accession>A0A4Y9ZDW6</accession>
<dbReference type="InterPro" id="IPR039467">
    <property type="entry name" value="TFIIIB_B''_Myb"/>
</dbReference>
<dbReference type="GO" id="GO:0001156">
    <property type="term" value="F:TFIIIC-class transcription factor complex binding"/>
    <property type="evidence" value="ECO:0007669"/>
    <property type="project" value="TreeGrafter"/>
</dbReference>
<feature type="region of interest" description="Disordered" evidence="1">
    <location>
        <begin position="158"/>
        <end position="206"/>
    </location>
</feature>
<feature type="compositionally biased region" description="Basic residues" evidence="1">
    <location>
        <begin position="632"/>
        <end position="644"/>
    </location>
</feature>
<dbReference type="Pfam" id="PF15963">
    <property type="entry name" value="Myb_DNA-bind_7"/>
    <property type="match status" value="1"/>
</dbReference>
<comment type="caution">
    <text evidence="3">The sequence shown here is derived from an EMBL/GenBank/DDBJ whole genome shotgun (WGS) entry which is preliminary data.</text>
</comment>
<feature type="compositionally biased region" description="Polar residues" evidence="1">
    <location>
        <begin position="598"/>
        <end position="610"/>
    </location>
</feature>
<feature type="compositionally biased region" description="Polar residues" evidence="1">
    <location>
        <begin position="172"/>
        <end position="195"/>
    </location>
</feature>
<dbReference type="InterPro" id="IPR009057">
    <property type="entry name" value="Homeodomain-like_sf"/>
</dbReference>
<feature type="compositionally biased region" description="Low complexity" evidence="1">
    <location>
        <begin position="106"/>
        <end position="119"/>
    </location>
</feature>